<comment type="subcellular location">
    <subcellularLocation>
        <location evidence="1">Membrane</location>
        <topology evidence="1">Multi-pass membrane protein</topology>
    </subcellularLocation>
    <subcellularLocation>
        <location evidence="6">Mitochondrion membrane</location>
        <topology evidence="6">Multi-pass membrane protein</topology>
    </subcellularLocation>
</comment>
<organism evidence="9">
    <name type="scientific">Nothoceros aenigmaticus</name>
    <dbReference type="NCBI Taxonomy" id="13813"/>
    <lineage>
        <taxon>Eukaryota</taxon>
        <taxon>Viridiplantae</taxon>
        <taxon>Streptophyta</taxon>
        <taxon>Embryophyta</taxon>
        <taxon>Anthocerotophyta</taxon>
        <taxon>Anthocerotopsida</taxon>
        <taxon>Dendrocerotidae</taxon>
        <taxon>Dendrocerotales</taxon>
        <taxon>Dendrocerotaceae</taxon>
        <taxon>Dendrocerotoideae</taxon>
        <taxon>Nothoceros</taxon>
    </lineage>
</organism>
<feature type="domain" description="V-ATPase proteolipid subunit C-like" evidence="8">
    <location>
        <begin position="8"/>
        <end position="59"/>
    </location>
</feature>
<dbReference type="GO" id="GO:0015078">
    <property type="term" value="F:proton transmembrane transporter activity"/>
    <property type="evidence" value="ECO:0007669"/>
    <property type="project" value="InterPro"/>
</dbReference>
<dbReference type="GO" id="GO:0033177">
    <property type="term" value="C:proton-transporting two-sector ATPase complex, proton-transporting domain"/>
    <property type="evidence" value="ECO:0007669"/>
    <property type="project" value="InterPro"/>
</dbReference>
<gene>
    <name evidence="9" type="primary">atp9</name>
    <name evidence="9" type="ORF">MeaeMp11</name>
</gene>
<dbReference type="GO" id="GO:0031966">
    <property type="term" value="C:mitochondrial membrane"/>
    <property type="evidence" value="ECO:0007669"/>
    <property type="project" value="UniProtKB-SubCell"/>
</dbReference>
<accession>C3RYM1</accession>
<dbReference type="PANTHER" id="PTHR10031">
    <property type="entry name" value="ATP SYNTHASE LIPID-BINDING PROTEIN, MITOCHONDRIAL"/>
    <property type="match status" value="1"/>
</dbReference>
<dbReference type="SUPFAM" id="SSF81333">
    <property type="entry name" value="F1F0 ATP synthase subunit C"/>
    <property type="match status" value="1"/>
</dbReference>
<evidence type="ECO:0000256" key="6">
    <source>
        <dbReference type="RuleBase" id="RU004221"/>
    </source>
</evidence>
<dbReference type="InterPro" id="IPR000454">
    <property type="entry name" value="ATP_synth_F0_csu"/>
</dbReference>
<keyword evidence="6" id="KW-0375">Hydrogen ion transport</keyword>
<dbReference type="GO" id="GO:0045259">
    <property type="term" value="C:proton-transporting ATP synthase complex"/>
    <property type="evidence" value="ECO:0007669"/>
    <property type="project" value="InterPro"/>
</dbReference>
<evidence type="ECO:0000256" key="1">
    <source>
        <dbReference type="ARBA" id="ARBA00004141"/>
    </source>
</evidence>
<evidence type="ECO:0000256" key="2">
    <source>
        <dbReference type="ARBA" id="ARBA00006704"/>
    </source>
</evidence>
<keyword evidence="6" id="KW-0813">Transport</keyword>
<dbReference type="PANTHER" id="PTHR10031:SF57">
    <property type="entry name" value="ATP SYNTHASE SUBUNIT 9, MITOCHONDRIAL"/>
    <property type="match status" value="1"/>
</dbReference>
<evidence type="ECO:0000256" key="5">
    <source>
        <dbReference type="ARBA" id="ARBA00023136"/>
    </source>
</evidence>
<evidence type="ECO:0000256" key="3">
    <source>
        <dbReference type="ARBA" id="ARBA00022692"/>
    </source>
</evidence>
<name>C3RYM1_9EMBR</name>
<comment type="subunit">
    <text evidence="6">F-type ATPases have 2 components, CF(1) - the catalytic core - and CF(0) - the membrane proton channel. CF(1) has five subunits: alpha(3), beta(3), gamma(1), delta(1), epsilon(1). CF(0) has three main subunits: a, b and c.</text>
</comment>
<dbReference type="AlphaFoldDB" id="C3RYM1"/>
<proteinExistence type="inferred from homology"/>
<keyword evidence="6" id="KW-0406">Ion transport</keyword>
<dbReference type="Pfam" id="PF00137">
    <property type="entry name" value="ATP-synt_C"/>
    <property type="match status" value="1"/>
</dbReference>
<dbReference type="GO" id="GO:0015986">
    <property type="term" value="P:proton motive force-driven ATP synthesis"/>
    <property type="evidence" value="ECO:0007669"/>
    <property type="project" value="InterPro"/>
</dbReference>
<keyword evidence="5" id="KW-0472">Membrane</keyword>
<dbReference type="RefSeq" id="YP_002860254.1">
    <property type="nucleotide sequence ID" value="NC_012651.1"/>
</dbReference>
<keyword evidence="4" id="KW-1133">Transmembrane helix</keyword>
<keyword evidence="6" id="KW-0446">Lipid-binding</keyword>
<evidence type="ECO:0000256" key="7">
    <source>
        <dbReference type="SAM" id="MobiDB-lite"/>
    </source>
</evidence>
<keyword evidence="3" id="KW-0812">Transmembrane</keyword>
<evidence type="ECO:0000313" key="9">
    <source>
        <dbReference type="EMBL" id="ACC86778.1"/>
    </source>
</evidence>
<dbReference type="GO" id="GO:0008289">
    <property type="term" value="F:lipid binding"/>
    <property type="evidence" value="ECO:0007669"/>
    <property type="project" value="UniProtKB-KW"/>
</dbReference>
<dbReference type="EMBL" id="EU660574">
    <property type="protein sequence ID" value="ACC86778.1"/>
    <property type="molecule type" value="Genomic_DNA"/>
</dbReference>
<dbReference type="PRINTS" id="PR00124">
    <property type="entry name" value="ATPASEC"/>
</dbReference>
<feature type="region of interest" description="Disordered" evidence="7">
    <location>
        <begin position="28"/>
        <end position="49"/>
    </location>
</feature>
<dbReference type="InterPro" id="IPR038662">
    <property type="entry name" value="ATP_synth_F0_csu_sf"/>
</dbReference>
<evidence type="ECO:0000256" key="4">
    <source>
        <dbReference type="ARBA" id="ARBA00022989"/>
    </source>
</evidence>
<dbReference type="InterPro" id="IPR035921">
    <property type="entry name" value="F/V-ATP_Csub_sf"/>
</dbReference>
<dbReference type="InterPro" id="IPR002379">
    <property type="entry name" value="ATPase_proteolipid_c-like_dom"/>
</dbReference>
<geneLocation type="mitochondrion" evidence="9"/>
<dbReference type="Gene3D" id="1.20.20.10">
    <property type="entry name" value="F1F0 ATP synthase subunit C"/>
    <property type="match status" value="1"/>
</dbReference>
<evidence type="ECO:0000259" key="8">
    <source>
        <dbReference type="Pfam" id="PF00137"/>
    </source>
</evidence>
<keyword evidence="6 9" id="KW-0496">Mitochondrion</keyword>
<sequence>MLEGAKLIGAGAATIAPAGAAIGIGNVSSSSTHSVARNPSPAKQSSGYATSGFASTEAIASPASTTASSTSFAF</sequence>
<protein>
    <recommendedName>
        <fullName evidence="6">ATP synthase subunit 9, mitochondrial</fullName>
    </recommendedName>
</protein>
<comment type="similarity">
    <text evidence="2 6">Belongs to the ATPase C chain family.</text>
</comment>
<reference evidence="9" key="1">
    <citation type="journal article" date="2009" name="J. Mol. Evol.">
        <title>The complete mitochondrial genome sequence of the hornwort Megaceros aenigmaticus shows a mixed mode of conservative yet dynamic evolution in early land plant mitochondrial genomes.</title>
        <authorList>
            <person name="Li L."/>
            <person name="Wang B."/>
            <person name="Liu Y."/>
            <person name="Qiu Y.L."/>
        </authorList>
    </citation>
    <scope>NUCLEOTIDE SEQUENCE</scope>
</reference>
<dbReference type="GeneID" id="7804494"/>